<dbReference type="AlphaFoldDB" id="A0A2M7JDI0"/>
<keyword evidence="4" id="KW-0479">Metal-binding</keyword>
<feature type="non-terminal residue" evidence="7">
    <location>
        <position position="1"/>
    </location>
</feature>
<dbReference type="GO" id="GO:0004659">
    <property type="term" value="F:prenyltransferase activity"/>
    <property type="evidence" value="ECO:0007669"/>
    <property type="project" value="InterPro"/>
</dbReference>
<dbReference type="PROSITE" id="PS00444">
    <property type="entry name" value="POLYPRENYL_SYNTHASE_2"/>
    <property type="match status" value="1"/>
</dbReference>
<sequence length="331" mass="37180">RKNRNNQMELKNIYAIIEPEINEVETRLRDVLYHSPLSIANLAEDILKTGGKRLRPALVLLSGKTCNYQGKSLIDIATAVELIHTATLIHDDVIDNATLRRGMASVNSRWGNHISILVGDYLCSKAISLLLIEGDIGLQRIVSSAVNKTCEGEIIQSMNNGHGDISEAEYLEIIEQKTAALISASCHCGAYLCEQDEKQCNKWQSYGQNLGMGFQIIDDILDMTGDEKRLGKLVCNDLREGRITLPVIFFLNNAQAGEISYFECIMRSEDFDDSDIKWIVNRLHLHHAFEYARGVADKYISMAKEAINDIPDSEAKRTLLLLGDYVMERDM</sequence>
<evidence type="ECO:0000256" key="3">
    <source>
        <dbReference type="ARBA" id="ARBA00022679"/>
    </source>
</evidence>
<dbReference type="CDD" id="cd00685">
    <property type="entry name" value="Trans_IPPS_HT"/>
    <property type="match status" value="1"/>
</dbReference>
<organism evidence="7 8">
    <name type="scientific">Candidatus Desantisbacteria bacterium CG_4_8_14_3_um_filter_40_12</name>
    <dbReference type="NCBI Taxonomy" id="1974545"/>
    <lineage>
        <taxon>Bacteria</taxon>
        <taxon>Candidatus Desantisiibacteriota</taxon>
    </lineage>
</organism>
<evidence type="ECO:0000256" key="4">
    <source>
        <dbReference type="ARBA" id="ARBA00022723"/>
    </source>
</evidence>
<evidence type="ECO:0000256" key="5">
    <source>
        <dbReference type="ARBA" id="ARBA00022842"/>
    </source>
</evidence>
<dbReference type="Proteomes" id="UP000229297">
    <property type="component" value="Unassembled WGS sequence"/>
</dbReference>
<evidence type="ECO:0000256" key="6">
    <source>
        <dbReference type="RuleBase" id="RU004466"/>
    </source>
</evidence>
<keyword evidence="5" id="KW-0460">Magnesium</keyword>
<dbReference type="EMBL" id="PFIC01000084">
    <property type="protein sequence ID" value="PIX17462.1"/>
    <property type="molecule type" value="Genomic_DNA"/>
</dbReference>
<dbReference type="SUPFAM" id="SSF48576">
    <property type="entry name" value="Terpenoid synthases"/>
    <property type="match status" value="1"/>
</dbReference>
<dbReference type="PANTHER" id="PTHR12001">
    <property type="entry name" value="GERANYLGERANYL PYROPHOSPHATE SYNTHASE"/>
    <property type="match status" value="1"/>
</dbReference>
<comment type="caution">
    <text evidence="7">The sequence shown here is derived from an EMBL/GenBank/DDBJ whole genome shotgun (WGS) entry which is preliminary data.</text>
</comment>
<evidence type="ECO:0000313" key="8">
    <source>
        <dbReference type="Proteomes" id="UP000229297"/>
    </source>
</evidence>
<dbReference type="SFLD" id="SFLDS00005">
    <property type="entry name" value="Isoprenoid_Synthase_Type_I"/>
    <property type="match status" value="1"/>
</dbReference>
<dbReference type="InterPro" id="IPR000092">
    <property type="entry name" value="Polyprenyl_synt"/>
</dbReference>
<dbReference type="Pfam" id="PF00348">
    <property type="entry name" value="polyprenyl_synt"/>
    <property type="match status" value="1"/>
</dbReference>
<dbReference type="PROSITE" id="PS00723">
    <property type="entry name" value="POLYPRENYL_SYNTHASE_1"/>
    <property type="match status" value="1"/>
</dbReference>
<name>A0A2M7JDI0_9BACT</name>
<evidence type="ECO:0000256" key="1">
    <source>
        <dbReference type="ARBA" id="ARBA00001946"/>
    </source>
</evidence>
<protein>
    <submittedName>
        <fullName evidence="7">Polyprenyl synthetase</fullName>
    </submittedName>
</protein>
<comment type="similarity">
    <text evidence="2 6">Belongs to the FPP/GGPP synthase family.</text>
</comment>
<dbReference type="GO" id="GO:0046872">
    <property type="term" value="F:metal ion binding"/>
    <property type="evidence" value="ECO:0007669"/>
    <property type="project" value="UniProtKB-KW"/>
</dbReference>
<dbReference type="InterPro" id="IPR033749">
    <property type="entry name" value="Polyprenyl_synt_CS"/>
</dbReference>
<dbReference type="GO" id="GO:0008299">
    <property type="term" value="P:isoprenoid biosynthetic process"/>
    <property type="evidence" value="ECO:0007669"/>
    <property type="project" value="InterPro"/>
</dbReference>
<keyword evidence="3 6" id="KW-0808">Transferase</keyword>
<dbReference type="InterPro" id="IPR008949">
    <property type="entry name" value="Isoprenoid_synthase_dom_sf"/>
</dbReference>
<proteinExistence type="inferred from homology"/>
<comment type="cofactor">
    <cofactor evidence="1">
        <name>Mg(2+)</name>
        <dbReference type="ChEBI" id="CHEBI:18420"/>
    </cofactor>
</comment>
<evidence type="ECO:0000313" key="7">
    <source>
        <dbReference type="EMBL" id="PIX17462.1"/>
    </source>
</evidence>
<accession>A0A2M7JDI0</accession>
<dbReference type="PANTHER" id="PTHR12001:SF69">
    <property type="entry name" value="ALL TRANS-POLYPRENYL-DIPHOSPHATE SYNTHASE PDSS1"/>
    <property type="match status" value="1"/>
</dbReference>
<gene>
    <name evidence="7" type="ORF">COZ71_03145</name>
</gene>
<reference evidence="8" key="1">
    <citation type="submission" date="2017-09" db="EMBL/GenBank/DDBJ databases">
        <title>Depth-based differentiation of microbial function through sediment-hosted aquifers and enrichment of novel symbionts in the deep terrestrial subsurface.</title>
        <authorList>
            <person name="Probst A.J."/>
            <person name="Ladd B."/>
            <person name="Jarett J.K."/>
            <person name="Geller-Mcgrath D.E."/>
            <person name="Sieber C.M.K."/>
            <person name="Emerson J.B."/>
            <person name="Anantharaman K."/>
            <person name="Thomas B.C."/>
            <person name="Malmstrom R."/>
            <person name="Stieglmeier M."/>
            <person name="Klingl A."/>
            <person name="Woyke T."/>
            <person name="Ryan C.M."/>
            <person name="Banfield J.F."/>
        </authorList>
    </citation>
    <scope>NUCLEOTIDE SEQUENCE [LARGE SCALE GENOMIC DNA]</scope>
</reference>
<evidence type="ECO:0000256" key="2">
    <source>
        <dbReference type="ARBA" id="ARBA00006706"/>
    </source>
</evidence>
<dbReference type="Gene3D" id="1.10.600.10">
    <property type="entry name" value="Farnesyl Diphosphate Synthase"/>
    <property type="match status" value="1"/>
</dbReference>